<dbReference type="SUPFAM" id="SSF82771">
    <property type="entry name" value="GIY-YIG endonuclease"/>
    <property type="match status" value="1"/>
</dbReference>
<evidence type="ECO:0000313" key="3">
    <source>
        <dbReference type="EMBL" id="EZH72207.1"/>
    </source>
</evidence>
<comment type="caution">
    <text evidence="3">The sequence shown here is derived from an EMBL/GenBank/DDBJ whole genome shotgun (WGS) entry which is preliminary data.</text>
</comment>
<gene>
    <name evidence="3" type="ORF">ATO12_25065</name>
</gene>
<sequence length="119" mass="14155">MKGYMYILECSDGSYYTGSTKYLERRIQQHQNGEGSNHTKKRLPVKLLYYEQYNRIDTAFYREKQVQGWSKAKKKALIRGDLEDLHNLAKCKNETHYSVYRAPDFDFAQPSNDNRHNDH</sequence>
<dbReference type="InterPro" id="IPR035901">
    <property type="entry name" value="GIY-YIG_endonuc_sf"/>
</dbReference>
<keyword evidence="4" id="KW-1185">Reference proteome</keyword>
<reference evidence="3 4" key="1">
    <citation type="submission" date="2014-04" db="EMBL/GenBank/DDBJ databases">
        <title>Aquimarina sp. 22II-S11-z7 Genome Sequencing.</title>
        <authorList>
            <person name="Lai Q."/>
        </authorList>
    </citation>
    <scope>NUCLEOTIDE SEQUENCE [LARGE SCALE GENOMIC DNA]</scope>
    <source>
        <strain evidence="3 4">22II-S11-z7</strain>
    </source>
</reference>
<dbReference type="InterPro" id="IPR000305">
    <property type="entry name" value="GIY-YIG_endonuc"/>
</dbReference>
<protein>
    <recommendedName>
        <fullName evidence="2">GIY-YIG domain-containing protein</fullName>
    </recommendedName>
</protein>
<dbReference type="CDD" id="cd10456">
    <property type="entry name" value="GIY-YIG_UPF0213"/>
    <property type="match status" value="1"/>
</dbReference>
<evidence type="ECO:0000256" key="1">
    <source>
        <dbReference type="ARBA" id="ARBA00007435"/>
    </source>
</evidence>
<organism evidence="3 4">
    <name type="scientific">Aquimarina atlantica</name>
    <dbReference type="NCBI Taxonomy" id="1317122"/>
    <lineage>
        <taxon>Bacteria</taxon>
        <taxon>Pseudomonadati</taxon>
        <taxon>Bacteroidota</taxon>
        <taxon>Flavobacteriia</taxon>
        <taxon>Flavobacteriales</taxon>
        <taxon>Flavobacteriaceae</taxon>
        <taxon>Aquimarina</taxon>
    </lineage>
</organism>
<name>A0A023BQ66_9FLAO</name>
<dbReference type="Gene3D" id="3.40.1440.10">
    <property type="entry name" value="GIY-YIG endonuclease"/>
    <property type="match status" value="1"/>
</dbReference>
<dbReference type="PROSITE" id="PS50164">
    <property type="entry name" value="GIY_YIG"/>
    <property type="match status" value="1"/>
</dbReference>
<dbReference type="PANTHER" id="PTHR34477">
    <property type="entry name" value="UPF0213 PROTEIN YHBQ"/>
    <property type="match status" value="1"/>
</dbReference>
<dbReference type="OrthoDB" id="1495241at2"/>
<dbReference type="Proteomes" id="UP000023541">
    <property type="component" value="Unassembled WGS sequence"/>
</dbReference>
<feature type="domain" description="GIY-YIG" evidence="2">
    <location>
        <begin position="1"/>
        <end position="76"/>
    </location>
</feature>
<dbReference type="AlphaFoldDB" id="A0A023BQ66"/>
<evidence type="ECO:0000259" key="2">
    <source>
        <dbReference type="PROSITE" id="PS50164"/>
    </source>
</evidence>
<accession>A0A023BQ66</accession>
<dbReference type="SMART" id="SM00465">
    <property type="entry name" value="GIYc"/>
    <property type="match status" value="1"/>
</dbReference>
<dbReference type="PANTHER" id="PTHR34477:SF1">
    <property type="entry name" value="UPF0213 PROTEIN YHBQ"/>
    <property type="match status" value="1"/>
</dbReference>
<dbReference type="Pfam" id="PF01541">
    <property type="entry name" value="GIY-YIG"/>
    <property type="match status" value="1"/>
</dbReference>
<proteinExistence type="inferred from homology"/>
<dbReference type="eggNOG" id="COG2827">
    <property type="taxonomic scope" value="Bacteria"/>
</dbReference>
<dbReference type="EMBL" id="AQRA01000009">
    <property type="protein sequence ID" value="EZH72207.1"/>
    <property type="molecule type" value="Genomic_DNA"/>
</dbReference>
<dbReference type="InterPro" id="IPR050190">
    <property type="entry name" value="UPF0213_domain"/>
</dbReference>
<dbReference type="RefSeq" id="WP_051575980.1">
    <property type="nucleotide sequence ID" value="NZ_AQRA01000009.1"/>
</dbReference>
<comment type="similarity">
    <text evidence="1">Belongs to the UPF0213 family.</text>
</comment>
<evidence type="ECO:0000313" key="4">
    <source>
        <dbReference type="Proteomes" id="UP000023541"/>
    </source>
</evidence>